<evidence type="ECO:0000313" key="2">
    <source>
        <dbReference type="EMBL" id="KAG1773747.1"/>
    </source>
</evidence>
<evidence type="ECO:0008006" key="4">
    <source>
        <dbReference type="Google" id="ProtNLM"/>
    </source>
</evidence>
<organism evidence="2 3">
    <name type="scientific">Suillus placidus</name>
    <dbReference type="NCBI Taxonomy" id="48579"/>
    <lineage>
        <taxon>Eukaryota</taxon>
        <taxon>Fungi</taxon>
        <taxon>Dikarya</taxon>
        <taxon>Basidiomycota</taxon>
        <taxon>Agaricomycotina</taxon>
        <taxon>Agaricomycetes</taxon>
        <taxon>Agaricomycetidae</taxon>
        <taxon>Boletales</taxon>
        <taxon>Suillineae</taxon>
        <taxon>Suillaceae</taxon>
        <taxon>Suillus</taxon>
    </lineage>
</organism>
<dbReference type="InterPro" id="IPR032675">
    <property type="entry name" value="LRR_dom_sf"/>
</dbReference>
<feature type="region of interest" description="Disordered" evidence="1">
    <location>
        <begin position="1"/>
        <end position="28"/>
    </location>
</feature>
<dbReference type="OrthoDB" id="2841072at2759"/>
<gene>
    <name evidence="2" type="ORF">EV702DRAFT_562941</name>
</gene>
<dbReference type="Proteomes" id="UP000714275">
    <property type="component" value="Unassembled WGS sequence"/>
</dbReference>
<feature type="compositionally biased region" description="Acidic residues" evidence="1">
    <location>
        <begin position="1"/>
        <end position="23"/>
    </location>
</feature>
<proteinExistence type="predicted"/>
<evidence type="ECO:0000313" key="3">
    <source>
        <dbReference type="Proteomes" id="UP000714275"/>
    </source>
</evidence>
<keyword evidence="3" id="KW-1185">Reference proteome</keyword>
<dbReference type="EMBL" id="JABBWD010000046">
    <property type="protein sequence ID" value="KAG1773747.1"/>
    <property type="molecule type" value="Genomic_DNA"/>
</dbReference>
<sequence>MADVSDDDGSVADQIDNSEETSPDELNAVARKDASVDPSPSLAMHPALQNYDIICTICLYVHHRSLPALASTSRIFERPALDVLWRNLQSVEPLVKCLPSDLFGIELGRMVLLKPLDARIWGILCKYTSRVHSITQSDRLAVIEPLGSLMLSCPSTPASLFPNLRRLKWHIDGTHCAAEFLRMAFVPTLLSLDMQISSASSIFLSVLSSLGTLCPDLQIMIILLPSATNDLLRKTSPFVAQSISQLHRLRRLIVWDLGNQGNEHLMQLPALRTLMLDLTSSAWERRSLLQLPGFRDLDTLILFIDNLEHASDFLSSLQVIESKNIGIRFTAAYPSTRSSTTLSQFFAVLGETCDHNNLTSFSLLESAKVSTNLDIFKPLYTCHNLTRLLVEHSWNISMADEELCQLVRGWPKLQVLNISRFVAINETTIPTFHGLISLLGLCPALTSLTLVINTTELDGIDLKTPGGGICNNHLEKLVLTNSPMESPLNVALILSGLFPNLLKVDLGCWDSAPKNLLPPKQSATQLEQWQAVNLFLLGFNVVRERCTETGQKL</sequence>
<accession>A0A9P6ZP74</accession>
<dbReference type="Gene3D" id="3.80.10.10">
    <property type="entry name" value="Ribonuclease Inhibitor"/>
    <property type="match status" value="1"/>
</dbReference>
<name>A0A9P6ZP74_9AGAM</name>
<evidence type="ECO:0000256" key="1">
    <source>
        <dbReference type="SAM" id="MobiDB-lite"/>
    </source>
</evidence>
<dbReference type="AlphaFoldDB" id="A0A9P6ZP74"/>
<protein>
    <recommendedName>
        <fullName evidence="4">F-box domain-containing protein</fullName>
    </recommendedName>
</protein>
<comment type="caution">
    <text evidence="2">The sequence shown here is derived from an EMBL/GenBank/DDBJ whole genome shotgun (WGS) entry which is preliminary data.</text>
</comment>
<reference evidence="2" key="1">
    <citation type="journal article" date="2020" name="New Phytol.">
        <title>Comparative genomics reveals dynamic genome evolution in host specialist ectomycorrhizal fungi.</title>
        <authorList>
            <person name="Lofgren L.A."/>
            <person name="Nguyen N.H."/>
            <person name="Vilgalys R."/>
            <person name="Ruytinx J."/>
            <person name="Liao H.L."/>
            <person name="Branco S."/>
            <person name="Kuo A."/>
            <person name="LaButti K."/>
            <person name="Lipzen A."/>
            <person name="Andreopoulos W."/>
            <person name="Pangilinan J."/>
            <person name="Riley R."/>
            <person name="Hundley H."/>
            <person name="Na H."/>
            <person name="Barry K."/>
            <person name="Grigoriev I.V."/>
            <person name="Stajich J.E."/>
            <person name="Kennedy P.G."/>
        </authorList>
    </citation>
    <scope>NUCLEOTIDE SEQUENCE</scope>
    <source>
        <strain evidence="2">DOB743</strain>
    </source>
</reference>
<dbReference type="SUPFAM" id="SSF52047">
    <property type="entry name" value="RNI-like"/>
    <property type="match status" value="1"/>
</dbReference>